<dbReference type="Proteomes" id="UP000291236">
    <property type="component" value="Chromosome"/>
</dbReference>
<keyword evidence="1" id="KW-1133">Transmembrane helix</keyword>
<dbReference type="Gene3D" id="3.60.21.10">
    <property type="match status" value="1"/>
</dbReference>
<gene>
    <name evidence="3" type="ORF">JCM31447_10060</name>
</gene>
<name>A0A4P2VT83_FLUSA</name>
<evidence type="ECO:0000256" key="1">
    <source>
        <dbReference type="SAM" id="Phobius"/>
    </source>
</evidence>
<evidence type="ECO:0000259" key="2">
    <source>
        <dbReference type="Pfam" id="PF00149"/>
    </source>
</evidence>
<evidence type="ECO:0000313" key="3">
    <source>
        <dbReference type="EMBL" id="BBH52565.1"/>
    </source>
</evidence>
<keyword evidence="1" id="KW-0472">Membrane</keyword>
<dbReference type="EMBL" id="AP019368">
    <property type="protein sequence ID" value="BBH52565.1"/>
    <property type="molecule type" value="Genomic_DNA"/>
</dbReference>
<keyword evidence="1" id="KW-0812">Transmembrane</keyword>
<dbReference type="Pfam" id="PF00149">
    <property type="entry name" value="Metallophos"/>
    <property type="match status" value="1"/>
</dbReference>
<keyword evidence="4" id="KW-1185">Reference proteome</keyword>
<dbReference type="PANTHER" id="PTHR31302">
    <property type="entry name" value="TRANSMEMBRANE PROTEIN WITH METALLOPHOSPHOESTERASE DOMAIN-RELATED"/>
    <property type="match status" value="1"/>
</dbReference>
<dbReference type="AlphaFoldDB" id="A0A4P2VT83"/>
<dbReference type="InterPro" id="IPR004843">
    <property type="entry name" value="Calcineurin-like_PHP"/>
</dbReference>
<feature type="domain" description="Calcineurin-like phosphoesterase" evidence="2">
    <location>
        <begin position="51"/>
        <end position="230"/>
    </location>
</feature>
<dbReference type="KEGG" id="sbf:JCM31447_10060"/>
<dbReference type="GO" id="GO:0016787">
    <property type="term" value="F:hydrolase activity"/>
    <property type="evidence" value="ECO:0007669"/>
    <property type="project" value="InterPro"/>
</dbReference>
<dbReference type="CDD" id="cd07385">
    <property type="entry name" value="MPP_YkuE_C"/>
    <property type="match status" value="1"/>
</dbReference>
<accession>A0A4P2VT83</accession>
<reference evidence="3 4" key="1">
    <citation type="submission" date="2018-12" db="EMBL/GenBank/DDBJ databases">
        <title>Rubrispira sanarue gen. nov., sp., nov., a member of the order Silvanigrellales, isolated from a brackish lake in Hamamatsu Japan.</title>
        <authorList>
            <person name="Maejima Y."/>
            <person name="Iino T."/>
            <person name="Muraguchi Y."/>
            <person name="Fukuda K."/>
            <person name="Nojiri H."/>
            <person name="Ohkuma M."/>
            <person name="Moriuchi R."/>
            <person name="Dohra H."/>
            <person name="Kimbara K."/>
            <person name="Shintani M."/>
        </authorList>
    </citation>
    <scope>NUCLEOTIDE SEQUENCE [LARGE SCALE GENOMIC DNA]</scope>
    <source>
        <strain evidence="3 4">RF1110005</strain>
    </source>
</reference>
<feature type="transmembrane region" description="Helical" evidence="1">
    <location>
        <begin position="6"/>
        <end position="24"/>
    </location>
</feature>
<dbReference type="InterPro" id="IPR029052">
    <property type="entry name" value="Metallo-depent_PP-like"/>
</dbReference>
<proteinExistence type="predicted"/>
<dbReference type="SUPFAM" id="SSF56300">
    <property type="entry name" value="Metallo-dependent phosphatases"/>
    <property type="match status" value="1"/>
</dbReference>
<sequence>MNYDDSNLTYFVILSGLLLTIYSMRKALKTPSVIEARIPITKNLPESLKNLRIIVISDIHVSGLIGRKRMIKLTKKINSLSPDIIFITGDLMDGSVKQLKKEVAPLAELRSKQGVIYITGNHEYYSGPKSWKQHLSERFHWHVISNSSHSFQFGDLNINILGIEDRHWLSHEKIPRRNDRRLHSAVYHLQRNGFEVDNSLNILLAHQPKDAKFMHEFPFIDLQISGHTHGGQIWPLEYIVLKDQKYNKGLYKINDNQHIYVNQGTGFWGPPMRLGTVCEITLMTFYPSSDN</sequence>
<organism evidence="3 4">
    <name type="scientific">Fluviispira sanaruensis</name>
    <dbReference type="NCBI Taxonomy" id="2493639"/>
    <lineage>
        <taxon>Bacteria</taxon>
        <taxon>Pseudomonadati</taxon>
        <taxon>Bdellovibrionota</taxon>
        <taxon>Oligoflexia</taxon>
        <taxon>Silvanigrellales</taxon>
        <taxon>Silvanigrellaceae</taxon>
        <taxon>Fluviispira</taxon>
    </lineage>
</organism>
<evidence type="ECO:0000313" key="4">
    <source>
        <dbReference type="Proteomes" id="UP000291236"/>
    </source>
</evidence>
<protein>
    <submittedName>
        <fullName evidence="3">Metallophosphoesterase</fullName>
    </submittedName>
</protein>
<dbReference type="PANTHER" id="PTHR31302:SF0">
    <property type="entry name" value="TRANSMEMBRANE PROTEIN WITH METALLOPHOSPHOESTERASE DOMAIN"/>
    <property type="match status" value="1"/>
</dbReference>
<dbReference type="InterPro" id="IPR051158">
    <property type="entry name" value="Metallophosphoesterase_sf"/>
</dbReference>